<evidence type="ECO:0000313" key="12">
    <source>
        <dbReference type="Proteomes" id="UP000030832"/>
    </source>
</evidence>
<evidence type="ECO:0000256" key="2">
    <source>
        <dbReference type="ARBA" id="ARBA00022723"/>
    </source>
</evidence>
<dbReference type="GO" id="GO:0046872">
    <property type="term" value="F:metal ion binding"/>
    <property type="evidence" value="ECO:0007669"/>
    <property type="project" value="UniProtKB-KW"/>
</dbReference>
<feature type="region of interest" description="Disordered" evidence="9">
    <location>
        <begin position="147"/>
        <end position="167"/>
    </location>
</feature>
<dbReference type="PANTHER" id="PTHR10229">
    <property type="entry name" value="GTP-BINDING PROTEIN HFLX"/>
    <property type="match status" value="1"/>
</dbReference>
<dbReference type="NCBIfam" id="TIGR00231">
    <property type="entry name" value="small_GTP"/>
    <property type="match status" value="1"/>
</dbReference>
<dbReference type="InterPro" id="IPR042108">
    <property type="entry name" value="GTPase_HflX_N_sf"/>
</dbReference>
<comment type="function">
    <text evidence="6">GTPase that associates with the 50S ribosomal subunit and may have a role during protein synthesis or ribosome biogenesis.</text>
</comment>
<evidence type="ECO:0000256" key="9">
    <source>
        <dbReference type="SAM" id="MobiDB-lite"/>
    </source>
</evidence>
<keyword evidence="2 8" id="KW-0479">Metal-binding</keyword>
<accession>A0A0B0IM54</accession>
<keyword evidence="5 6" id="KW-0342">GTP-binding</keyword>
<dbReference type="InterPro" id="IPR025121">
    <property type="entry name" value="GTPase_HflX_N"/>
</dbReference>
<dbReference type="Pfam" id="PF16360">
    <property type="entry name" value="GTP-bdg_M"/>
    <property type="match status" value="1"/>
</dbReference>
<feature type="binding site" evidence="7">
    <location>
        <begin position="232"/>
        <end position="236"/>
    </location>
    <ligand>
        <name>GTP</name>
        <dbReference type="ChEBI" id="CHEBI:37565"/>
    </ligand>
</feature>
<evidence type="ECO:0000256" key="5">
    <source>
        <dbReference type="ARBA" id="ARBA00023134"/>
    </source>
</evidence>
<dbReference type="NCBIfam" id="TIGR03156">
    <property type="entry name" value="GTP_HflX"/>
    <property type="match status" value="1"/>
</dbReference>
<dbReference type="Pfam" id="PF13167">
    <property type="entry name" value="GTP-bdg_N"/>
    <property type="match status" value="1"/>
</dbReference>
<comment type="subunit">
    <text evidence="6">Monomer. Associates with the 50S ribosomal subunit.</text>
</comment>
<keyword evidence="3 6" id="KW-0547">Nucleotide-binding</keyword>
<dbReference type="Gene3D" id="3.40.50.11060">
    <property type="entry name" value="GTPase HflX, N-terminal domain"/>
    <property type="match status" value="1"/>
</dbReference>
<comment type="similarity">
    <text evidence="6">Belongs to the TRAFAC class OBG-HflX-like GTPase superfamily. HflX GTPase family.</text>
</comment>
<evidence type="ECO:0000256" key="8">
    <source>
        <dbReference type="PIRSR" id="PIRSR006809-2"/>
    </source>
</evidence>
<dbReference type="InterPro" id="IPR016496">
    <property type="entry name" value="GTPase_HflX"/>
</dbReference>
<reference evidence="11 12" key="1">
    <citation type="submission" date="2014-09" db="EMBL/GenBank/DDBJ databases">
        <title>Genome sequencing and annotation of Bacillus Okhensis strain Kh10-101T.</title>
        <authorList>
            <person name="Prakash J.S."/>
        </authorList>
    </citation>
    <scope>NUCLEOTIDE SEQUENCE [LARGE SCALE GENOMIC DNA]</scope>
    <source>
        <strain evidence="12">Kh10-101T</strain>
    </source>
</reference>
<evidence type="ECO:0000259" key="10">
    <source>
        <dbReference type="PROSITE" id="PS51705"/>
    </source>
</evidence>
<dbReference type="STRING" id="333138.LQ50_08160"/>
<dbReference type="GO" id="GO:0043022">
    <property type="term" value="F:ribosome binding"/>
    <property type="evidence" value="ECO:0007669"/>
    <property type="project" value="TreeGrafter"/>
</dbReference>
<dbReference type="Proteomes" id="UP000030832">
    <property type="component" value="Unassembled WGS sequence"/>
</dbReference>
<dbReference type="FunFam" id="3.40.50.11060:FF:000001">
    <property type="entry name" value="GTPase HflX"/>
    <property type="match status" value="1"/>
</dbReference>
<dbReference type="Gene3D" id="6.10.250.2860">
    <property type="match status" value="1"/>
</dbReference>
<dbReference type="EMBL" id="JRJU01000007">
    <property type="protein sequence ID" value="KHF40746.1"/>
    <property type="molecule type" value="Genomic_DNA"/>
</dbReference>
<dbReference type="eggNOG" id="COG2262">
    <property type="taxonomic scope" value="Bacteria"/>
</dbReference>
<dbReference type="PROSITE" id="PS51705">
    <property type="entry name" value="G_HFLX"/>
    <property type="match status" value="1"/>
</dbReference>
<dbReference type="GO" id="GO:0005737">
    <property type="term" value="C:cytoplasm"/>
    <property type="evidence" value="ECO:0007669"/>
    <property type="project" value="UniProtKB-SubCell"/>
</dbReference>
<sequence length="430" mass="48800">MQEINHKETESVVLVGCQFDTDDIAFTNSMDELKSLVETAKGKVVGTITQKRQKPEPSTYIGRGKVDELQVLLDETDVDTIVFNDELSPSQIRNVHTRTKKTVIDRTQLILDIFASRAQSREGKLQVELAQLSYLLPRLAGQGLALSRQGGGIGSKGPGETQLESDRRHIRRRMDEIKHQLEAVVGHRQRYRERRKQNDAFQVAIVGYTNAGKSTILNRLAEVDTLEENQLFATLDPTTRQFNLPSGMKILLSDTVGFIQDLPTTLVAAFRSTLEELQEANLLLHVVDSSNPDYEQHERTVKELIQELDSENIPQLVVYNKSEEKDDNFFPTHDEDSIEISAFDQDDLNSLKQAIEEKLMEQMSEYHVVLKAEEGSLLSKCRESTIIKKQNWNEETEHYEIQGYVIATTALGHDLAIRSIIEPKKVKVEE</sequence>
<comment type="subcellular location">
    <subcellularLocation>
        <location evidence="6">Cytoplasm</location>
    </subcellularLocation>
    <text evidence="6">May associate with membranes.</text>
</comment>
<organism evidence="11 12">
    <name type="scientific">Halalkalibacter okhensis</name>
    <dbReference type="NCBI Taxonomy" id="333138"/>
    <lineage>
        <taxon>Bacteria</taxon>
        <taxon>Bacillati</taxon>
        <taxon>Bacillota</taxon>
        <taxon>Bacilli</taxon>
        <taxon>Bacillales</taxon>
        <taxon>Bacillaceae</taxon>
        <taxon>Halalkalibacter</taxon>
    </lineage>
</organism>
<feature type="domain" description="Hflx-type G" evidence="10">
    <location>
        <begin position="201"/>
        <end position="363"/>
    </location>
</feature>
<feature type="binding site" evidence="8">
    <location>
        <position position="214"/>
    </location>
    <ligand>
        <name>Mg(2+)</name>
        <dbReference type="ChEBI" id="CHEBI:18420"/>
    </ligand>
</feature>
<dbReference type="PIRSF" id="PIRSF006809">
    <property type="entry name" value="GTP-binding_hflX_prd"/>
    <property type="match status" value="1"/>
</dbReference>
<dbReference type="AlphaFoldDB" id="A0A0B0IM54"/>
<comment type="cofactor">
    <cofactor evidence="8">
        <name>Mg(2+)</name>
        <dbReference type="ChEBI" id="CHEBI:18420"/>
    </cofactor>
</comment>
<dbReference type="GO" id="GO:0005525">
    <property type="term" value="F:GTP binding"/>
    <property type="evidence" value="ECO:0007669"/>
    <property type="project" value="UniProtKB-UniRule"/>
</dbReference>
<evidence type="ECO:0000313" key="11">
    <source>
        <dbReference type="EMBL" id="KHF40746.1"/>
    </source>
</evidence>
<dbReference type="HAMAP" id="MF_00900">
    <property type="entry name" value="GTPase_HflX"/>
    <property type="match status" value="1"/>
</dbReference>
<feature type="binding site" evidence="7">
    <location>
        <begin position="254"/>
        <end position="257"/>
    </location>
    <ligand>
        <name>GTP</name>
        <dbReference type="ChEBI" id="CHEBI:37565"/>
    </ligand>
</feature>
<dbReference type="GO" id="GO:0003924">
    <property type="term" value="F:GTPase activity"/>
    <property type="evidence" value="ECO:0007669"/>
    <property type="project" value="UniProtKB-UniRule"/>
</dbReference>
<dbReference type="InterPro" id="IPR006073">
    <property type="entry name" value="GTP-bd"/>
</dbReference>
<dbReference type="Gene3D" id="3.40.50.300">
    <property type="entry name" value="P-loop containing nucleotide triphosphate hydrolases"/>
    <property type="match status" value="1"/>
</dbReference>
<dbReference type="PRINTS" id="PR00326">
    <property type="entry name" value="GTP1OBG"/>
</dbReference>
<dbReference type="InterPro" id="IPR027417">
    <property type="entry name" value="P-loop_NTPase"/>
</dbReference>
<dbReference type="InterPro" id="IPR030394">
    <property type="entry name" value="G_HFLX_dom"/>
</dbReference>
<dbReference type="FunFam" id="3.40.50.300:FF:000173">
    <property type="entry name" value="GTPase HflX"/>
    <property type="match status" value="1"/>
</dbReference>
<dbReference type="RefSeq" id="WP_034627774.1">
    <property type="nucleotide sequence ID" value="NZ_JRJU01000007.1"/>
</dbReference>
<feature type="binding site" evidence="8">
    <location>
        <position position="234"/>
    </location>
    <ligand>
        <name>Mg(2+)</name>
        <dbReference type="ChEBI" id="CHEBI:18420"/>
    </ligand>
</feature>
<gene>
    <name evidence="6" type="primary">hflX</name>
    <name evidence="11" type="ORF">LQ50_08160</name>
</gene>
<dbReference type="PANTHER" id="PTHR10229:SF0">
    <property type="entry name" value="GTP-BINDING PROTEIN 6-RELATED"/>
    <property type="match status" value="1"/>
</dbReference>
<name>A0A0B0IM54_9BACI</name>
<dbReference type="InterPro" id="IPR005225">
    <property type="entry name" value="Small_GTP-bd"/>
</dbReference>
<protein>
    <recommendedName>
        <fullName evidence="6">GTPase HflX</fullName>
    </recommendedName>
    <alternativeName>
        <fullName evidence="6">GTP-binding protein HflX</fullName>
    </alternativeName>
</protein>
<keyword evidence="1 6" id="KW-0963">Cytoplasm</keyword>
<evidence type="ECO:0000256" key="4">
    <source>
        <dbReference type="ARBA" id="ARBA00022842"/>
    </source>
</evidence>
<dbReference type="Pfam" id="PF01926">
    <property type="entry name" value="MMR_HSR1"/>
    <property type="match status" value="1"/>
</dbReference>
<evidence type="ECO:0000256" key="3">
    <source>
        <dbReference type="ARBA" id="ARBA00022741"/>
    </source>
</evidence>
<evidence type="ECO:0000256" key="6">
    <source>
        <dbReference type="HAMAP-Rule" id="MF_00900"/>
    </source>
</evidence>
<dbReference type="SUPFAM" id="SSF52540">
    <property type="entry name" value="P-loop containing nucleoside triphosphate hydrolases"/>
    <property type="match status" value="1"/>
</dbReference>
<dbReference type="CDD" id="cd01878">
    <property type="entry name" value="HflX"/>
    <property type="match status" value="1"/>
</dbReference>
<evidence type="ECO:0000256" key="1">
    <source>
        <dbReference type="ARBA" id="ARBA00022490"/>
    </source>
</evidence>
<keyword evidence="12" id="KW-1185">Reference proteome</keyword>
<feature type="binding site" evidence="7">
    <location>
        <begin position="207"/>
        <end position="214"/>
    </location>
    <ligand>
        <name>GTP</name>
        <dbReference type="ChEBI" id="CHEBI:37565"/>
    </ligand>
</feature>
<evidence type="ECO:0000256" key="7">
    <source>
        <dbReference type="PIRSR" id="PIRSR006809-1"/>
    </source>
</evidence>
<keyword evidence="4 8" id="KW-0460">Magnesium</keyword>
<proteinExistence type="inferred from homology"/>
<comment type="caution">
    <text evidence="11">The sequence shown here is derived from an EMBL/GenBank/DDBJ whole genome shotgun (WGS) entry which is preliminary data.</text>
</comment>
<dbReference type="InterPro" id="IPR032305">
    <property type="entry name" value="GTP-bd_M"/>
</dbReference>